<name>W9XM91_9EURO</name>
<dbReference type="EMBL" id="AMWN01000007">
    <property type="protein sequence ID" value="EXJ81652.1"/>
    <property type="molecule type" value="Genomic_DNA"/>
</dbReference>
<feature type="compositionally biased region" description="Low complexity" evidence="2">
    <location>
        <begin position="861"/>
        <end position="883"/>
    </location>
</feature>
<feature type="region of interest" description="Disordered" evidence="2">
    <location>
        <begin position="278"/>
        <end position="328"/>
    </location>
</feature>
<dbReference type="Pfam" id="PF00221">
    <property type="entry name" value="Lyase_aromatic"/>
    <property type="match status" value="2"/>
</dbReference>
<evidence type="ECO:0000313" key="4">
    <source>
        <dbReference type="Proteomes" id="UP000019484"/>
    </source>
</evidence>
<dbReference type="SUPFAM" id="SSF48557">
    <property type="entry name" value="L-aspartase-like"/>
    <property type="match status" value="2"/>
</dbReference>
<gene>
    <name evidence="3" type="ORF">A1O1_07717</name>
</gene>
<evidence type="ECO:0000256" key="2">
    <source>
        <dbReference type="SAM" id="MobiDB-lite"/>
    </source>
</evidence>
<dbReference type="GeneID" id="19162572"/>
<feature type="region of interest" description="Disordered" evidence="2">
    <location>
        <begin position="848"/>
        <end position="889"/>
    </location>
</feature>
<accession>W9XM91</accession>
<dbReference type="AlphaFoldDB" id="W9XM91"/>
<dbReference type="HOGENOM" id="CLU_014801_3_1_1"/>
<feature type="compositionally biased region" description="Polar residues" evidence="2">
    <location>
        <begin position="850"/>
        <end position="860"/>
    </location>
</feature>
<dbReference type="Gene3D" id="1.10.275.10">
    <property type="entry name" value="Fumarase/aspartase (N-terminal domain)"/>
    <property type="match status" value="1"/>
</dbReference>
<protein>
    <recommendedName>
        <fullName evidence="5">Phenylalanine ammonia-lyase</fullName>
    </recommendedName>
</protein>
<feature type="compositionally biased region" description="Basic and acidic residues" evidence="2">
    <location>
        <begin position="278"/>
        <end position="324"/>
    </location>
</feature>
<dbReference type="GO" id="GO:0016841">
    <property type="term" value="F:ammonia-lyase activity"/>
    <property type="evidence" value="ECO:0007669"/>
    <property type="project" value="InterPro"/>
</dbReference>
<dbReference type="InterPro" id="IPR024083">
    <property type="entry name" value="Fumarase/histidase_N"/>
</dbReference>
<dbReference type="InterPro" id="IPR001106">
    <property type="entry name" value="Aromatic_Lyase"/>
</dbReference>
<proteinExistence type="inferred from homology"/>
<organism evidence="3 4">
    <name type="scientific">Capronia coronata CBS 617.96</name>
    <dbReference type="NCBI Taxonomy" id="1182541"/>
    <lineage>
        <taxon>Eukaryota</taxon>
        <taxon>Fungi</taxon>
        <taxon>Dikarya</taxon>
        <taxon>Ascomycota</taxon>
        <taxon>Pezizomycotina</taxon>
        <taxon>Eurotiomycetes</taxon>
        <taxon>Chaetothyriomycetidae</taxon>
        <taxon>Chaetothyriales</taxon>
        <taxon>Herpotrichiellaceae</taxon>
        <taxon>Capronia</taxon>
    </lineage>
</organism>
<evidence type="ECO:0000256" key="1">
    <source>
        <dbReference type="ARBA" id="ARBA00007238"/>
    </source>
</evidence>
<comment type="similarity">
    <text evidence="1">Belongs to the PAL/histidase family.</text>
</comment>
<dbReference type="Proteomes" id="UP000019484">
    <property type="component" value="Unassembled WGS sequence"/>
</dbReference>
<dbReference type="STRING" id="1182541.W9XM91"/>
<dbReference type="PANTHER" id="PTHR10362">
    <property type="entry name" value="HISTIDINE AMMONIA-LYASE"/>
    <property type="match status" value="1"/>
</dbReference>
<dbReference type="Gene3D" id="1.10.274.20">
    <property type="entry name" value="Phenylalanine ammonia-lyase 1, domain 3"/>
    <property type="match status" value="1"/>
</dbReference>
<comment type="caution">
    <text evidence="3">The sequence shown here is derived from an EMBL/GenBank/DDBJ whole genome shotgun (WGS) entry which is preliminary data.</text>
</comment>
<reference evidence="3 4" key="1">
    <citation type="submission" date="2013-03" db="EMBL/GenBank/DDBJ databases">
        <title>The Genome Sequence of Capronia coronata CBS 617.96.</title>
        <authorList>
            <consortium name="The Broad Institute Genomics Platform"/>
            <person name="Cuomo C."/>
            <person name="de Hoog S."/>
            <person name="Gorbushina A."/>
            <person name="Walker B."/>
            <person name="Young S.K."/>
            <person name="Zeng Q."/>
            <person name="Gargeya S."/>
            <person name="Fitzgerald M."/>
            <person name="Haas B."/>
            <person name="Abouelleil A."/>
            <person name="Allen A.W."/>
            <person name="Alvarado L."/>
            <person name="Arachchi H.M."/>
            <person name="Berlin A.M."/>
            <person name="Chapman S.B."/>
            <person name="Gainer-Dewar J."/>
            <person name="Goldberg J."/>
            <person name="Griggs A."/>
            <person name="Gujja S."/>
            <person name="Hansen M."/>
            <person name="Howarth C."/>
            <person name="Imamovic A."/>
            <person name="Ireland A."/>
            <person name="Larimer J."/>
            <person name="McCowan C."/>
            <person name="Murphy C."/>
            <person name="Pearson M."/>
            <person name="Poon T.W."/>
            <person name="Priest M."/>
            <person name="Roberts A."/>
            <person name="Saif S."/>
            <person name="Shea T."/>
            <person name="Sisk P."/>
            <person name="Sykes S."/>
            <person name="Wortman J."/>
            <person name="Nusbaum C."/>
            <person name="Birren B."/>
        </authorList>
    </citation>
    <scope>NUCLEOTIDE SEQUENCE [LARGE SCALE GENOMIC DNA]</scope>
    <source>
        <strain evidence="3 4">CBS 617.96</strain>
    </source>
</reference>
<dbReference type="CDD" id="cd00332">
    <property type="entry name" value="PAL-HAL"/>
    <property type="match status" value="1"/>
</dbReference>
<dbReference type="InterPro" id="IPR008948">
    <property type="entry name" value="L-Aspartase-like"/>
</dbReference>
<evidence type="ECO:0008006" key="5">
    <source>
        <dbReference type="Google" id="ProtNLM"/>
    </source>
</evidence>
<keyword evidence="4" id="KW-1185">Reference proteome</keyword>
<sequence length="889" mass="96656">MAAPPPSSSGPSDSTVRPGWGPGPTLPSTPVDPIPHLASWSRGQQAVRFHLMMTLEQAVKFRDLRKAGCVDIDGEQLDIPTVVAVAKYGCKPCIAKNHKILERMLESQSILREHLEMGNHIYGVNTGFGGSADTRTDQFDTLQIALMQHQQSAILGKNDVTVNGDADGEHKSHSMPTSWVRGAMLVRVNTTLRGHSSVRTSVVNTIAEMIRQDMVPIVPMRGSISASGDLMPLSYIAGALQGNPDIHVRVGKGAAGKILTSGKAIAELQRLSLEDLKKGEEVEDSKKANDDKKGKKNKTNKDVQDKDEGEGSKKPASEYEERKANPFAPVNLGPKEGLALVNGTAPSAGVAALALFEVNQLAVISQMITCLSSEALAGNVEWAHPFIAEIRPLPGQMEAARNMRYFLRDSSLVSGLSRPDHGATKGLVQDRYATRSAPQWIGPALEDLWCCTAVVNVELNSTTDNPVVSIEDKQVYCGANFQATSVAVVMDKARLLTQLIGKMLFSQATELINPATNKGLPPNLAADNPSLSFCMKGVDINMAGYQSELAWLANPVTSHSQSAEMHNQSINSLAMISARSTMHSVEILSMMTAAAIYVGLQAVDLRAMHTAFMADYPKCLKDAVIKKWQVTVTADVVKKLLQSMIPQIRLAWYTNAGCDLKERCERVSNALTQAFLDAFLATATTDTDEGQHRILLRLKDLKEALLETMPQIFEKHRHDFSADPAKTTLPMLGHGTKALYQFVRGELGVPFHRGIKDDPMSGPRADDDNRANQTIGSWISIIYEAVRDGRLCGHIMTCVEEDLRDDPGRTAKMHRFEGPEQAPFEYDAAFSARMYSAYEDLMREMAAGVNGNSPSAASTTPQGQPAQPMPRAMARAAARAEAQATRRKG</sequence>
<feature type="compositionally biased region" description="Pro residues" evidence="2">
    <location>
        <begin position="24"/>
        <end position="33"/>
    </location>
</feature>
<dbReference type="Gene3D" id="1.20.200.10">
    <property type="entry name" value="Fumarase/aspartase (Central domain)"/>
    <property type="match status" value="1"/>
</dbReference>
<dbReference type="InterPro" id="IPR022313">
    <property type="entry name" value="Phe/His_NH3-lyase_AS"/>
</dbReference>
<dbReference type="OrthoDB" id="10051290at2759"/>
<dbReference type="InterPro" id="IPR023144">
    <property type="entry name" value="Phe_NH3-lyase_shielding_dom_sf"/>
</dbReference>
<dbReference type="PROSITE" id="PS00488">
    <property type="entry name" value="PAL_HISTIDASE"/>
    <property type="match status" value="1"/>
</dbReference>
<dbReference type="RefSeq" id="XP_007726773.1">
    <property type="nucleotide sequence ID" value="XM_007728583.1"/>
</dbReference>
<feature type="region of interest" description="Disordered" evidence="2">
    <location>
        <begin position="1"/>
        <end position="37"/>
    </location>
</feature>
<evidence type="ECO:0000313" key="3">
    <source>
        <dbReference type="EMBL" id="EXJ81652.1"/>
    </source>
</evidence>
<dbReference type="eggNOG" id="KOG0222">
    <property type="taxonomic scope" value="Eukaryota"/>
</dbReference>